<feature type="chain" id="PRO_5012856430" evidence="1">
    <location>
        <begin position="21"/>
        <end position="178"/>
    </location>
</feature>
<sequence>MSAIRVLLVAVVCLAVTVECAPFFDAIYDAINGNTRRSYGYSGYGNYGYDGYGGYAGGYQNPSYGYRPRNVERAPRQGKTFKEICRVHYPDSCAPFFDAIYDAINGNTRRSYGYSGYGNYGYDGYGGYAGGYQNPSYGYRPRNVERAPRQGKTFKEICRVHYPDSVAMPGAGGILCPY</sequence>
<name>A0A2A4IVC6_HELVI</name>
<evidence type="ECO:0000313" key="2">
    <source>
        <dbReference type="EMBL" id="PCG63735.1"/>
    </source>
</evidence>
<feature type="signal peptide" evidence="1">
    <location>
        <begin position="1"/>
        <end position="20"/>
    </location>
</feature>
<dbReference type="EMBL" id="NWSH01006023">
    <property type="protein sequence ID" value="PCG63735.1"/>
    <property type="molecule type" value="Genomic_DNA"/>
</dbReference>
<dbReference type="AlphaFoldDB" id="A0A2A4IVC6"/>
<evidence type="ECO:0000256" key="1">
    <source>
        <dbReference type="SAM" id="SignalP"/>
    </source>
</evidence>
<comment type="caution">
    <text evidence="2">The sequence shown here is derived from an EMBL/GenBank/DDBJ whole genome shotgun (WGS) entry which is preliminary data.</text>
</comment>
<protein>
    <submittedName>
        <fullName evidence="2">Uncharacterized protein</fullName>
    </submittedName>
</protein>
<gene>
    <name evidence="2" type="ORF">B5V51_11793</name>
</gene>
<accession>A0A2A4IVC6</accession>
<organism evidence="2">
    <name type="scientific">Heliothis virescens</name>
    <name type="common">Tobacco budworm moth</name>
    <dbReference type="NCBI Taxonomy" id="7102"/>
    <lineage>
        <taxon>Eukaryota</taxon>
        <taxon>Metazoa</taxon>
        <taxon>Ecdysozoa</taxon>
        <taxon>Arthropoda</taxon>
        <taxon>Hexapoda</taxon>
        <taxon>Insecta</taxon>
        <taxon>Pterygota</taxon>
        <taxon>Neoptera</taxon>
        <taxon>Endopterygota</taxon>
        <taxon>Lepidoptera</taxon>
        <taxon>Glossata</taxon>
        <taxon>Ditrysia</taxon>
        <taxon>Noctuoidea</taxon>
        <taxon>Noctuidae</taxon>
        <taxon>Heliothinae</taxon>
        <taxon>Heliothis</taxon>
    </lineage>
</organism>
<reference evidence="2" key="1">
    <citation type="submission" date="2017-09" db="EMBL/GenBank/DDBJ databases">
        <title>Contemporary evolution of a Lepidopteran species, Heliothis virescens, in response to modern agricultural practices.</title>
        <authorList>
            <person name="Fritz M.L."/>
            <person name="Deyonke A.M."/>
            <person name="Papanicolaou A."/>
            <person name="Micinski S."/>
            <person name="Westbrook J."/>
            <person name="Gould F."/>
        </authorList>
    </citation>
    <scope>NUCLEOTIDE SEQUENCE [LARGE SCALE GENOMIC DNA]</scope>
    <source>
        <strain evidence="2">HvINT-</strain>
        <tissue evidence="2">Whole body</tissue>
    </source>
</reference>
<keyword evidence="1" id="KW-0732">Signal</keyword>
<proteinExistence type="predicted"/>